<comment type="caution">
    <text evidence="2">The sequence shown here is derived from an EMBL/GenBank/DDBJ whole genome shotgun (WGS) entry which is preliminary data.</text>
</comment>
<dbReference type="EMBL" id="JARACI010001029">
    <property type="protein sequence ID" value="MDD9207030.1"/>
    <property type="molecule type" value="Genomic_DNA"/>
</dbReference>
<reference evidence="2" key="1">
    <citation type="submission" date="2023-02" db="EMBL/GenBank/DDBJ databases">
        <title>Georgenia sp.10Sc9-8, isolated from a soil sample collected from the Taklamakan desert.</title>
        <authorList>
            <person name="Liu S."/>
        </authorList>
    </citation>
    <scope>NUCLEOTIDE SEQUENCE</scope>
    <source>
        <strain evidence="2">10Sc9-8</strain>
    </source>
</reference>
<feature type="region of interest" description="Disordered" evidence="1">
    <location>
        <begin position="22"/>
        <end position="45"/>
    </location>
</feature>
<protein>
    <submittedName>
        <fullName evidence="2">Uncharacterized protein</fullName>
    </submittedName>
</protein>
<gene>
    <name evidence="2" type="ORF">PU560_11205</name>
</gene>
<keyword evidence="3" id="KW-1185">Reference proteome</keyword>
<evidence type="ECO:0000313" key="3">
    <source>
        <dbReference type="Proteomes" id="UP001165561"/>
    </source>
</evidence>
<name>A0ABT5TY91_9MICO</name>
<organism evidence="2 3">
    <name type="scientific">Georgenia halotolerans</name>
    <dbReference type="NCBI Taxonomy" id="3028317"/>
    <lineage>
        <taxon>Bacteria</taxon>
        <taxon>Bacillati</taxon>
        <taxon>Actinomycetota</taxon>
        <taxon>Actinomycetes</taxon>
        <taxon>Micrococcales</taxon>
        <taxon>Bogoriellaceae</taxon>
        <taxon>Georgenia</taxon>
    </lineage>
</organism>
<evidence type="ECO:0000313" key="2">
    <source>
        <dbReference type="EMBL" id="MDD9207030.1"/>
    </source>
</evidence>
<accession>A0ABT5TY91</accession>
<evidence type="ECO:0000256" key="1">
    <source>
        <dbReference type="SAM" id="MobiDB-lite"/>
    </source>
</evidence>
<proteinExistence type="predicted"/>
<dbReference type="Proteomes" id="UP001165561">
    <property type="component" value="Unassembled WGS sequence"/>
</dbReference>
<sequence>MATHTLTITLDADITDEAALIESVQSDTPDGSLSPEDIREEDRASSTLVAAVSKAIKDLSVPGVEIGEPKVAARDE</sequence>